<evidence type="ECO:0000313" key="10">
    <source>
        <dbReference type="EMBL" id="CAB5041689.1"/>
    </source>
</evidence>
<dbReference type="Gene3D" id="3.40.640.10">
    <property type="entry name" value="Type I PLP-dependent aspartate aminotransferase-like (Major domain)"/>
    <property type="match status" value="1"/>
</dbReference>
<dbReference type="EMBL" id="CAFBMC010000062">
    <property type="protein sequence ID" value="CAB4903837.1"/>
    <property type="molecule type" value="Genomic_DNA"/>
</dbReference>
<comment type="similarity">
    <text evidence="2">Belongs to the class-V pyridoxal-phosphate-dependent aminotransferase family. NifS/IscS subfamily.</text>
</comment>
<evidence type="ECO:0000256" key="2">
    <source>
        <dbReference type="ARBA" id="ARBA00006490"/>
    </source>
</evidence>
<dbReference type="InterPro" id="IPR015424">
    <property type="entry name" value="PyrdxlP-dep_Trfase"/>
</dbReference>
<dbReference type="InterPro" id="IPR016454">
    <property type="entry name" value="Cysteine_dSase"/>
</dbReference>
<dbReference type="PANTHER" id="PTHR11601:SF34">
    <property type="entry name" value="CYSTEINE DESULFURASE"/>
    <property type="match status" value="1"/>
</dbReference>
<dbReference type="Gene3D" id="3.90.1150.10">
    <property type="entry name" value="Aspartate Aminotransferase, domain 1"/>
    <property type="match status" value="1"/>
</dbReference>
<dbReference type="AlphaFoldDB" id="A0A6J7SK32"/>
<name>A0A6J7SK32_9ZZZZ</name>
<proteinExistence type="inferred from homology"/>
<evidence type="ECO:0000256" key="1">
    <source>
        <dbReference type="ARBA" id="ARBA00001933"/>
    </source>
</evidence>
<organism evidence="10">
    <name type="scientific">freshwater metagenome</name>
    <dbReference type="NCBI Taxonomy" id="449393"/>
    <lineage>
        <taxon>unclassified sequences</taxon>
        <taxon>metagenomes</taxon>
        <taxon>ecological metagenomes</taxon>
    </lineage>
</organism>
<dbReference type="SUPFAM" id="SSF53383">
    <property type="entry name" value="PLP-dependent transferases"/>
    <property type="match status" value="1"/>
</dbReference>
<dbReference type="Pfam" id="PF00266">
    <property type="entry name" value="Aminotran_5"/>
    <property type="match status" value="1"/>
</dbReference>
<keyword evidence="5" id="KW-0663">Pyridoxal phosphate</keyword>
<dbReference type="EMBL" id="CAFBPZ010000112">
    <property type="protein sequence ID" value="CAB5041689.1"/>
    <property type="molecule type" value="Genomic_DNA"/>
</dbReference>
<dbReference type="PANTHER" id="PTHR11601">
    <property type="entry name" value="CYSTEINE DESULFURYLASE FAMILY MEMBER"/>
    <property type="match status" value="1"/>
</dbReference>
<keyword evidence="6" id="KW-0408">Iron</keyword>
<evidence type="ECO:0000256" key="7">
    <source>
        <dbReference type="ARBA" id="ARBA00023014"/>
    </source>
</evidence>
<dbReference type="GO" id="GO:0016740">
    <property type="term" value="F:transferase activity"/>
    <property type="evidence" value="ECO:0007669"/>
    <property type="project" value="UniProtKB-KW"/>
</dbReference>
<evidence type="ECO:0000259" key="8">
    <source>
        <dbReference type="Pfam" id="PF00266"/>
    </source>
</evidence>
<dbReference type="GO" id="GO:0046872">
    <property type="term" value="F:metal ion binding"/>
    <property type="evidence" value="ECO:0007669"/>
    <property type="project" value="UniProtKB-KW"/>
</dbReference>
<evidence type="ECO:0000256" key="3">
    <source>
        <dbReference type="ARBA" id="ARBA00022679"/>
    </source>
</evidence>
<comment type="cofactor">
    <cofactor evidence="1">
        <name>pyridoxal 5'-phosphate</name>
        <dbReference type="ChEBI" id="CHEBI:597326"/>
    </cofactor>
</comment>
<evidence type="ECO:0000313" key="9">
    <source>
        <dbReference type="EMBL" id="CAB4903837.1"/>
    </source>
</evidence>
<sequence>MIRRSIPAPFVPASTVAAMTGVVPTPAGFLDAVGGLPLTPQTALAFRRAQELAWSDPARLHHLGKQAALFSDTARASLASSITATTGVTLTAEQVFFAPSAQLAAGWAISGFRAITSIAHSAIETLAVIDACTESGLEMRALSVDHLGHLNIASVPGQNHTLLVVQAANVEIGTTQDLRELADCGHPILVDASQCVGRIAVGPHWSVLIADARGWGGPAGLIVIAVNPTAGWAPPIAAPGGWLGSSSNIATLVAAATALEVLLPDFAQEQELALALTAHLRSRVEAAIPDVVFSGDPQNRLPHILNCSVLYVSGEALISDLDRRGFAVASGSACVADSDRASHVLVAIGAFTGGNVRISLPFGCTQETVDRFVDALIESVALLRIEAGR</sequence>
<evidence type="ECO:0000256" key="5">
    <source>
        <dbReference type="ARBA" id="ARBA00022898"/>
    </source>
</evidence>
<feature type="domain" description="Aminotransferase class V" evidence="8">
    <location>
        <begin position="60"/>
        <end position="372"/>
    </location>
</feature>
<reference evidence="10" key="1">
    <citation type="submission" date="2020-05" db="EMBL/GenBank/DDBJ databases">
        <authorList>
            <person name="Chiriac C."/>
            <person name="Salcher M."/>
            <person name="Ghai R."/>
            <person name="Kavagutti S V."/>
        </authorList>
    </citation>
    <scope>NUCLEOTIDE SEQUENCE</scope>
</reference>
<accession>A0A6J7SK32</accession>
<keyword evidence="3" id="KW-0808">Transferase</keyword>
<keyword evidence="4" id="KW-0479">Metal-binding</keyword>
<dbReference type="InterPro" id="IPR015421">
    <property type="entry name" value="PyrdxlP-dep_Trfase_major"/>
</dbReference>
<dbReference type="InterPro" id="IPR015422">
    <property type="entry name" value="PyrdxlP-dep_Trfase_small"/>
</dbReference>
<dbReference type="InterPro" id="IPR000192">
    <property type="entry name" value="Aminotrans_V_dom"/>
</dbReference>
<evidence type="ECO:0000256" key="4">
    <source>
        <dbReference type="ARBA" id="ARBA00022723"/>
    </source>
</evidence>
<gene>
    <name evidence="9" type="ORF">UFOPK3495_01128</name>
    <name evidence="10" type="ORF">UFOPK4237_01367</name>
</gene>
<protein>
    <submittedName>
        <fullName evidence="10">Unannotated protein</fullName>
    </submittedName>
</protein>
<dbReference type="GO" id="GO:0051536">
    <property type="term" value="F:iron-sulfur cluster binding"/>
    <property type="evidence" value="ECO:0007669"/>
    <property type="project" value="UniProtKB-KW"/>
</dbReference>
<dbReference type="PIRSF" id="PIRSF005572">
    <property type="entry name" value="NifS"/>
    <property type="match status" value="1"/>
</dbReference>
<keyword evidence="7" id="KW-0411">Iron-sulfur</keyword>
<evidence type="ECO:0000256" key="6">
    <source>
        <dbReference type="ARBA" id="ARBA00023004"/>
    </source>
</evidence>